<dbReference type="EMBL" id="JACEIK010002137">
    <property type="protein sequence ID" value="MCD9559363.1"/>
    <property type="molecule type" value="Genomic_DNA"/>
</dbReference>
<proteinExistence type="predicted"/>
<organism evidence="1 2">
    <name type="scientific">Datura stramonium</name>
    <name type="common">Jimsonweed</name>
    <name type="synonym">Common thornapple</name>
    <dbReference type="NCBI Taxonomy" id="4076"/>
    <lineage>
        <taxon>Eukaryota</taxon>
        <taxon>Viridiplantae</taxon>
        <taxon>Streptophyta</taxon>
        <taxon>Embryophyta</taxon>
        <taxon>Tracheophyta</taxon>
        <taxon>Spermatophyta</taxon>
        <taxon>Magnoliopsida</taxon>
        <taxon>eudicotyledons</taxon>
        <taxon>Gunneridae</taxon>
        <taxon>Pentapetalae</taxon>
        <taxon>asterids</taxon>
        <taxon>lamiids</taxon>
        <taxon>Solanales</taxon>
        <taxon>Solanaceae</taxon>
        <taxon>Solanoideae</taxon>
        <taxon>Datureae</taxon>
        <taxon>Datura</taxon>
    </lineage>
</organism>
<feature type="non-terminal residue" evidence="1">
    <location>
        <position position="76"/>
    </location>
</feature>
<evidence type="ECO:0000313" key="1">
    <source>
        <dbReference type="EMBL" id="MCD9559363.1"/>
    </source>
</evidence>
<accession>A0ABS8UKD2</accession>
<dbReference type="Proteomes" id="UP000823775">
    <property type="component" value="Unassembled WGS sequence"/>
</dbReference>
<reference evidence="1 2" key="1">
    <citation type="journal article" date="2021" name="BMC Genomics">
        <title>Datura genome reveals duplications of psychoactive alkaloid biosynthetic genes and high mutation rate following tissue culture.</title>
        <authorList>
            <person name="Rajewski A."/>
            <person name="Carter-House D."/>
            <person name="Stajich J."/>
            <person name="Litt A."/>
        </authorList>
    </citation>
    <scope>NUCLEOTIDE SEQUENCE [LARGE SCALE GENOMIC DNA]</scope>
    <source>
        <strain evidence="1">AR-01</strain>
    </source>
</reference>
<keyword evidence="2" id="KW-1185">Reference proteome</keyword>
<comment type="caution">
    <text evidence="1">The sequence shown here is derived from an EMBL/GenBank/DDBJ whole genome shotgun (WGS) entry which is preliminary data.</text>
</comment>
<evidence type="ECO:0000313" key="2">
    <source>
        <dbReference type="Proteomes" id="UP000823775"/>
    </source>
</evidence>
<protein>
    <submittedName>
        <fullName evidence="1">Uncharacterized protein</fullName>
    </submittedName>
</protein>
<sequence>MDLTLAFGGGNELRSLFLNILHDEPPCGVAPSQLAHCVGIDTDHSRIEYSPPAGRSHCLSGPLQQLNVRCSEFAIA</sequence>
<gene>
    <name evidence="1" type="ORF">HAX54_017267</name>
</gene>
<name>A0ABS8UKD2_DATST</name>